<comment type="caution">
    <text evidence="1">The sequence shown here is derived from an EMBL/GenBank/DDBJ whole genome shotgun (WGS) entry which is preliminary data.</text>
</comment>
<dbReference type="AlphaFoldDB" id="A0AAE0SA60"/>
<accession>A0AAE0SA60</accession>
<protein>
    <submittedName>
        <fullName evidence="1">Uncharacterized protein</fullName>
    </submittedName>
</protein>
<organism evidence="1 2">
    <name type="scientific">Potamilus streckersoni</name>
    <dbReference type="NCBI Taxonomy" id="2493646"/>
    <lineage>
        <taxon>Eukaryota</taxon>
        <taxon>Metazoa</taxon>
        <taxon>Spiralia</taxon>
        <taxon>Lophotrochozoa</taxon>
        <taxon>Mollusca</taxon>
        <taxon>Bivalvia</taxon>
        <taxon>Autobranchia</taxon>
        <taxon>Heteroconchia</taxon>
        <taxon>Palaeoheterodonta</taxon>
        <taxon>Unionida</taxon>
        <taxon>Unionoidea</taxon>
        <taxon>Unionidae</taxon>
        <taxon>Ambleminae</taxon>
        <taxon>Lampsilini</taxon>
        <taxon>Potamilus</taxon>
    </lineage>
</organism>
<proteinExistence type="predicted"/>
<evidence type="ECO:0000313" key="1">
    <source>
        <dbReference type="EMBL" id="KAK3587944.1"/>
    </source>
</evidence>
<reference evidence="1" key="1">
    <citation type="journal article" date="2021" name="Genome Biol. Evol.">
        <title>A High-Quality Reference Genome for a Parasitic Bivalve with Doubly Uniparental Inheritance (Bivalvia: Unionida).</title>
        <authorList>
            <person name="Smith C.H."/>
        </authorList>
    </citation>
    <scope>NUCLEOTIDE SEQUENCE</scope>
    <source>
        <strain evidence="1">CHS0354</strain>
    </source>
</reference>
<keyword evidence="2" id="KW-1185">Reference proteome</keyword>
<dbReference type="Proteomes" id="UP001195483">
    <property type="component" value="Unassembled WGS sequence"/>
</dbReference>
<name>A0AAE0SA60_9BIVA</name>
<dbReference type="EMBL" id="JAEAOA010000895">
    <property type="protein sequence ID" value="KAK3587944.1"/>
    <property type="molecule type" value="Genomic_DNA"/>
</dbReference>
<reference evidence="1" key="3">
    <citation type="submission" date="2023-05" db="EMBL/GenBank/DDBJ databases">
        <authorList>
            <person name="Smith C.H."/>
        </authorList>
    </citation>
    <scope>NUCLEOTIDE SEQUENCE</scope>
    <source>
        <strain evidence="1">CHS0354</strain>
        <tissue evidence="1">Mantle</tissue>
    </source>
</reference>
<reference evidence="1" key="2">
    <citation type="journal article" date="2021" name="Genome Biol. Evol.">
        <title>Developing a high-quality reference genome for a parasitic bivalve with doubly uniparental inheritance (Bivalvia: Unionida).</title>
        <authorList>
            <person name="Smith C.H."/>
        </authorList>
    </citation>
    <scope>NUCLEOTIDE SEQUENCE</scope>
    <source>
        <strain evidence="1">CHS0354</strain>
        <tissue evidence="1">Mantle</tissue>
    </source>
</reference>
<gene>
    <name evidence="1" type="ORF">CHS0354_014459</name>
</gene>
<sequence length="74" mass="8374">MAQNPLFSILLTRIMTAIRNNSRDCCFILNFVVSNKLAERNSPILNMNETALPKRSGTKRLSVDIKPFGVHRLS</sequence>
<evidence type="ECO:0000313" key="2">
    <source>
        <dbReference type="Proteomes" id="UP001195483"/>
    </source>
</evidence>